<keyword evidence="8" id="KW-1185">Reference proteome</keyword>
<dbReference type="GO" id="GO:0004631">
    <property type="term" value="F:phosphomevalonate kinase activity"/>
    <property type="evidence" value="ECO:0007669"/>
    <property type="project" value="InterPro"/>
</dbReference>
<feature type="domain" description="FAD-binding PCMH-type" evidence="6">
    <location>
        <begin position="202"/>
        <end position="393"/>
    </location>
</feature>
<evidence type="ECO:0000313" key="7">
    <source>
        <dbReference type="EMBL" id="KOS37999.1"/>
    </source>
</evidence>
<evidence type="ECO:0000256" key="4">
    <source>
        <dbReference type="ARBA" id="ARBA00023002"/>
    </source>
</evidence>
<organism evidence="7 8">
    <name type="scientific">Penicillium nordicum</name>
    <dbReference type="NCBI Taxonomy" id="229535"/>
    <lineage>
        <taxon>Eukaryota</taxon>
        <taxon>Fungi</taxon>
        <taxon>Dikarya</taxon>
        <taxon>Ascomycota</taxon>
        <taxon>Pezizomycotina</taxon>
        <taxon>Eurotiomycetes</taxon>
        <taxon>Eurotiomycetidae</taxon>
        <taxon>Eurotiales</taxon>
        <taxon>Aspergillaceae</taxon>
        <taxon>Penicillium</taxon>
    </lineage>
</organism>
<evidence type="ECO:0000256" key="3">
    <source>
        <dbReference type="ARBA" id="ARBA00022827"/>
    </source>
</evidence>
<dbReference type="Gene3D" id="3.40.50.2020">
    <property type="match status" value="1"/>
</dbReference>
<keyword evidence="4" id="KW-0560">Oxidoreductase</keyword>
<evidence type="ECO:0000256" key="1">
    <source>
        <dbReference type="ARBA" id="ARBA00005466"/>
    </source>
</evidence>
<keyword evidence="3" id="KW-0274">FAD</keyword>
<dbReference type="Pfam" id="PF04275">
    <property type="entry name" value="P-mevalo_kinase"/>
    <property type="match status" value="1"/>
</dbReference>
<dbReference type="InterPro" id="IPR016166">
    <property type="entry name" value="FAD-bd_PCMH"/>
</dbReference>
<reference evidence="7 8" key="1">
    <citation type="submission" date="2015-08" db="EMBL/GenBank/DDBJ databases">
        <title>Genome sequencing of Penicillium nordicum.</title>
        <authorList>
            <person name="Nguyen H.D."/>
            <person name="Seifert K.A."/>
        </authorList>
    </citation>
    <scope>NUCLEOTIDE SEQUENCE [LARGE SCALE GENOMIC DNA]</scope>
    <source>
        <strain evidence="7 8">DAOMC 185683</strain>
    </source>
</reference>
<accession>A0A0M9WB18</accession>
<dbReference type="GO" id="GO:0019287">
    <property type="term" value="P:isopentenyl diphosphate biosynthetic process, mevalonate pathway"/>
    <property type="evidence" value="ECO:0007669"/>
    <property type="project" value="UniProtKB-UniPathway"/>
</dbReference>
<dbReference type="SUPFAM" id="SSF56176">
    <property type="entry name" value="FAD-binding/transporter-associated domain-like"/>
    <property type="match status" value="1"/>
</dbReference>
<dbReference type="PROSITE" id="PS51387">
    <property type="entry name" value="FAD_PCMH"/>
    <property type="match status" value="1"/>
</dbReference>
<gene>
    <name evidence="7" type="ORF">ACN38_g11190</name>
</gene>
<dbReference type="STRING" id="229535.A0A0M9WB18"/>
<dbReference type="GO" id="GO:0071949">
    <property type="term" value="F:FAD binding"/>
    <property type="evidence" value="ECO:0007669"/>
    <property type="project" value="InterPro"/>
</dbReference>
<dbReference type="InterPro" id="IPR036318">
    <property type="entry name" value="FAD-bd_PCMH-like_sf"/>
</dbReference>
<dbReference type="Gene3D" id="3.30.465.10">
    <property type="match status" value="1"/>
</dbReference>
<keyword evidence="2" id="KW-0285">Flavoprotein</keyword>
<dbReference type="InterPro" id="IPR005919">
    <property type="entry name" value="Pmev_kin_anim"/>
</dbReference>
<dbReference type="AlphaFoldDB" id="A0A0M9WB18"/>
<dbReference type="InterPro" id="IPR016169">
    <property type="entry name" value="FAD-bd_PCMH_sub2"/>
</dbReference>
<dbReference type="Pfam" id="PF00156">
    <property type="entry name" value="Pribosyltran"/>
    <property type="match status" value="1"/>
</dbReference>
<name>A0A0M9WB18_9EURO</name>
<dbReference type="Proteomes" id="UP000037696">
    <property type="component" value="Unassembled WGS sequence"/>
</dbReference>
<dbReference type="InterPro" id="IPR027417">
    <property type="entry name" value="P-loop_NTPase"/>
</dbReference>
<dbReference type="OrthoDB" id="363185at2759"/>
<protein>
    <recommendedName>
        <fullName evidence="6">FAD-binding PCMH-type domain-containing protein</fullName>
    </recommendedName>
</protein>
<comment type="similarity">
    <text evidence="1">Belongs to the oxygen-dependent FAD-linked oxidoreductase family.</text>
</comment>
<proteinExistence type="inferred from homology"/>
<evidence type="ECO:0000313" key="8">
    <source>
        <dbReference type="Proteomes" id="UP000037696"/>
    </source>
</evidence>
<dbReference type="InterPro" id="IPR029057">
    <property type="entry name" value="PRTase-like"/>
</dbReference>
<sequence>MEKWLCSTLETESPLPCLESPPDIHRIPFDINGNAKSDTRTRGSDEKFDVILLCHSMYGMKPKARFIERPLGMLVEHPEGGMVVVFHRDGTLHLDGLVCHRTASFPTGAVCVADDDEVLDSFAPFIAGFVMQDAEADKAIRVEWREVCRALGRREKNHPDHLVFSSPNIMVAFNKHATTLPELTAQVSWLDGEKWVKNWEARLHHPAAVVKPTEIRHVQQCVQWALKHGFNLTVVGGGHSGHCLYPSVVSVDMSAFDQVHILTAEDGRESGSNSAPWVIAEAGCKTGDIICKAMAAGLTVPLGARPSVGAGLWLQGGIGHLARMHGLACDSIVGAVMVSVESGQLLSIGRVPSQHRPVGAVLPENESDLLWAIKGAGTNFGIVISVTFEAYAAPMFSIRNWVFQLSDNLEARRKLSDFDDLVARKLPQNCSADAYLYWDIGQLHFGVTMFESSTTELISETPMSTPTPVETILGPEDNLQVVDGVGLFGTEMYMSGMHGGHTKSKTSSFKRCLFLKRIGALNVAEILVAAIETRPSPLSYLHLLQGGGAISDVPADATAFGCRDWDFACVVTGVWPRQQDGTEVARAAVQWVYNVASNLLPVSSGVYGADLGPDPRDTALAAKAFGPNLPRLARLKRIADRGNVLAYACPLPKAPTEQKLIILVTGASGAGKDHCANIWVSVFHECTQKRFMARVVSISDATKREYAGATGVDFNRLLLDREYKEQHRPALTTYFQSQVQHRPRLPEEHFLNVVYGAGDVDVLLITGMRDEAPVAAFSHLVPDSRLLDVRVKANKETRRARRGCHGGDSDGDDNANGGPKPKPLDYSPSLVFNNDETGNEKAKMFAEDYLLPFFGKDLQRLRKMVRPVPDFPRPGVKFQHVLNISQHPGGLALCTGLLHAHFTGDWAKVDRIVCCEAGGFIYASALASQVNVPLALIREAGKLPPPTVSVLKNTSHISSASNSNEKMIEIERDLIPRGASVVVVDDVLSTGNTLCAVLQLLGEVGIADVSIMVVGEFPIHRGRQLLHQREFGINIQSLLVFDGA</sequence>
<dbReference type="PANTHER" id="PTHR42973">
    <property type="entry name" value="BINDING OXIDOREDUCTASE, PUTATIVE (AFU_ORTHOLOGUE AFUA_1G17690)-RELATED"/>
    <property type="match status" value="1"/>
</dbReference>
<evidence type="ECO:0000256" key="5">
    <source>
        <dbReference type="SAM" id="MobiDB-lite"/>
    </source>
</evidence>
<evidence type="ECO:0000256" key="2">
    <source>
        <dbReference type="ARBA" id="ARBA00022630"/>
    </source>
</evidence>
<dbReference type="CDD" id="cd06223">
    <property type="entry name" value="PRTases_typeI"/>
    <property type="match status" value="1"/>
</dbReference>
<dbReference type="SUPFAM" id="SSF53271">
    <property type="entry name" value="PRTase-like"/>
    <property type="match status" value="1"/>
</dbReference>
<dbReference type="GO" id="GO:0016491">
    <property type="term" value="F:oxidoreductase activity"/>
    <property type="evidence" value="ECO:0007669"/>
    <property type="project" value="UniProtKB-KW"/>
</dbReference>
<dbReference type="GO" id="GO:0005737">
    <property type="term" value="C:cytoplasm"/>
    <property type="evidence" value="ECO:0007669"/>
    <property type="project" value="InterPro"/>
</dbReference>
<comment type="caution">
    <text evidence="7">The sequence shown here is derived from an EMBL/GenBank/DDBJ whole genome shotgun (WGS) entry which is preliminary data.</text>
</comment>
<dbReference type="UniPathway" id="UPA00057">
    <property type="reaction ID" value="UER00099"/>
</dbReference>
<dbReference type="PANTHER" id="PTHR42973:SF25">
    <property type="entry name" value="PHOSPHOMEVALONATE KINASE"/>
    <property type="match status" value="1"/>
</dbReference>
<dbReference type="GO" id="GO:0006695">
    <property type="term" value="P:cholesterol biosynthetic process"/>
    <property type="evidence" value="ECO:0007669"/>
    <property type="project" value="InterPro"/>
</dbReference>
<dbReference type="InterPro" id="IPR050416">
    <property type="entry name" value="FAD-linked_Oxidoreductase"/>
</dbReference>
<dbReference type="InterPro" id="IPR000836">
    <property type="entry name" value="PRTase_dom"/>
</dbReference>
<dbReference type="Pfam" id="PF01565">
    <property type="entry name" value="FAD_binding_4"/>
    <property type="match status" value="1"/>
</dbReference>
<feature type="region of interest" description="Disordered" evidence="5">
    <location>
        <begin position="797"/>
        <end position="827"/>
    </location>
</feature>
<dbReference type="Gene3D" id="3.40.50.300">
    <property type="entry name" value="P-loop containing nucleotide triphosphate hydrolases"/>
    <property type="match status" value="1"/>
</dbReference>
<dbReference type="InterPro" id="IPR006094">
    <property type="entry name" value="Oxid_FAD_bind_N"/>
</dbReference>
<dbReference type="Gene3D" id="3.40.462.20">
    <property type="match status" value="1"/>
</dbReference>
<dbReference type="EMBL" id="LHQQ01000279">
    <property type="protein sequence ID" value="KOS37999.1"/>
    <property type="molecule type" value="Genomic_DNA"/>
</dbReference>
<evidence type="ECO:0000259" key="6">
    <source>
        <dbReference type="PROSITE" id="PS51387"/>
    </source>
</evidence>